<dbReference type="OrthoDB" id="1186419at2"/>
<dbReference type="PANTHER" id="PTHR11102">
    <property type="entry name" value="SEL-1-LIKE PROTEIN"/>
    <property type="match status" value="1"/>
</dbReference>
<evidence type="ECO:0000313" key="1">
    <source>
        <dbReference type="EMBL" id="AUS05348.1"/>
    </source>
</evidence>
<dbReference type="GO" id="GO:0036503">
    <property type="term" value="P:ERAD pathway"/>
    <property type="evidence" value="ECO:0007669"/>
    <property type="project" value="TreeGrafter"/>
</dbReference>
<proteinExistence type="predicted"/>
<dbReference type="Gene3D" id="1.25.40.10">
    <property type="entry name" value="Tetratricopeptide repeat domain"/>
    <property type="match status" value="1"/>
</dbReference>
<dbReference type="RefSeq" id="WP_102995388.1">
    <property type="nucleotide sequence ID" value="NZ_CP025938.1"/>
</dbReference>
<dbReference type="EMBL" id="CP025938">
    <property type="protein sequence ID" value="AUS05348.1"/>
    <property type="molecule type" value="Genomic_DNA"/>
</dbReference>
<organism evidence="1 2">
    <name type="scientific">Pseudotamlana carrageenivorans</name>
    <dbReference type="NCBI Taxonomy" id="2069432"/>
    <lineage>
        <taxon>Bacteria</taxon>
        <taxon>Pseudomonadati</taxon>
        <taxon>Bacteroidota</taxon>
        <taxon>Flavobacteriia</taxon>
        <taxon>Flavobacteriales</taxon>
        <taxon>Flavobacteriaceae</taxon>
        <taxon>Pseudotamlana</taxon>
    </lineage>
</organism>
<dbReference type="SUPFAM" id="SSF81901">
    <property type="entry name" value="HCP-like"/>
    <property type="match status" value="1"/>
</dbReference>
<name>A0A2I7SHH8_9FLAO</name>
<keyword evidence="2" id="KW-1185">Reference proteome</keyword>
<reference evidence="2" key="1">
    <citation type="submission" date="2018-01" db="EMBL/GenBank/DDBJ databases">
        <title>Complete genome of Tamlana sp. UJ94.</title>
        <authorList>
            <person name="Jung J."/>
            <person name="Chung D."/>
            <person name="Bae S.S."/>
            <person name="Baek K."/>
        </authorList>
    </citation>
    <scope>NUCLEOTIDE SEQUENCE [LARGE SCALE GENOMIC DNA]</scope>
    <source>
        <strain evidence="2">UJ94</strain>
    </source>
</reference>
<dbReference type="PANTHER" id="PTHR11102:SF147">
    <property type="entry name" value="SEL1L ADAPTOR SUBUNIT OF ERAD E3 UBIQUITIN LIGASE"/>
    <property type="match status" value="1"/>
</dbReference>
<gene>
    <name evidence="1" type="ORF">C1A40_07595</name>
</gene>
<dbReference type="AlphaFoldDB" id="A0A2I7SHH8"/>
<evidence type="ECO:0008006" key="3">
    <source>
        <dbReference type="Google" id="ProtNLM"/>
    </source>
</evidence>
<dbReference type="InterPro" id="IPR011990">
    <property type="entry name" value="TPR-like_helical_dom_sf"/>
</dbReference>
<protein>
    <recommendedName>
        <fullName evidence="3">Secretion system C-terminal sorting domain-containing protein</fullName>
    </recommendedName>
</protein>
<sequence length="512" mass="58887">MKHIYLIFFIHVSGYLGAQQFTGLCKMDTYITLEHIYGSELVLQDVENGHNELIRLAEKGCVEAIFQLGYLYYVSDYNYRLSEKENLKNIYKIFNNNNLAFKYLNEAVELGHVPAMSYLGDLYRKGVACDLNYERALELYEEAYVLGDQKSAYNIGYCYFKGLGNIQQSYEEAIKWFERTDYPMAKHWLAICYYFGHGVSIDKQKTLEILSSNKGNLNSPTLLEHLEELMADESDGLLTPTNVVHEEEKMDSVEEILNADEYSLEHEVKITDLSLDNLEGEWVGQFLDLDYAGGKIMRSFSANFTISKQNGSGRLIYEASIDTIINKGKVEIFDNSLYFEDFKLVLPRLYKDHPKIPNYEYEILSADLELKSIDNMSYLTALVETKNITTDEPGSPKLLVLTSDKIFTENGEEISEDILEQLLKDQDKNFISLYPNPFENDLLIHYELETEVVTTIQIYSLDLSFSETVIDNEYQGKGKKVYHYDGSALKKGYYAVRVITNGKEHTKIIAKI</sequence>
<accession>A0A2I7SHH8</accession>
<evidence type="ECO:0000313" key="2">
    <source>
        <dbReference type="Proteomes" id="UP000236592"/>
    </source>
</evidence>
<dbReference type="SMART" id="SM00671">
    <property type="entry name" value="SEL1"/>
    <property type="match status" value="4"/>
</dbReference>
<dbReference type="KEGG" id="taj:C1A40_07595"/>
<dbReference type="InterPro" id="IPR006597">
    <property type="entry name" value="Sel1-like"/>
</dbReference>
<dbReference type="Proteomes" id="UP000236592">
    <property type="component" value="Chromosome"/>
</dbReference>
<dbReference type="InterPro" id="IPR050767">
    <property type="entry name" value="Sel1_AlgK"/>
</dbReference>
<dbReference type="Pfam" id="PF08238">
    <property type="entry name" value="Sel1"/>
    <property type="match status" value="5"/>
</dbReference>